<evidence type="ECO:0000313" key="2">
    <source>
        <dbReference type="Proteomes" id="UP001161325"/>
    </source>
</evidence>
<protein>
    <submittedName>
        <fullName evidence="1">Type VI secretion protein</fullName>
    </submittedName>
</protein>
<dbReference type="Pfam" id="PF05936">
    <property type="entry name" value="T6SS_VasE"/>
    <property type="match status" value="1"/>
</dbReference>
<keyword evidence="2" id="KW-1185">Reference proteome</keyword>
<dbReference type="PANTHER" id="PTHR35566:SF1">
    <property type="entry name" value="TYPE VI SECRETION SYSTEM BASEPLATE COMPONENT TSSK1"/>
    <property type="match status" value="1"/>
</dbReference>
<dbReference type="Proteomes" id="UP001161325">
    <property type="component" value="Unassembled WGS sequence"/>
</dbReference>
<name>A0AA37VEE1_9BACT</name>
<dbReference type="EMBL" id="BRXS01000002">
    <property type="protein sequence ID" value="GLC25004.1"/>
    <property type="molecule type" value="Genomic_DNA"/>
</dbReference>
<sequence>MYLAPHHFQAQRRHFDDAVALTLSALFAFPYGVAALEVDDEALRNGTLALRHARGILPDGTPFRIPDGDPAPAPGALADRFSPAREGHVVHLALPAWRSDDANVADAPAEPGNGNGTSADGTGSWHAPLPLTPAHPLRFRAVEHEVVDEVTGLDRAALHFAAKNFRLLLDDEVADGDVSLPIARIRRDGAGRFVLDPAFVPPCLQLAGSPRLVALLQQIVGMLEAKAATLAVVARPTPAPPVPGAAPSAYAGNEVATRWLLHAVRSAEAPLRHLLTTRTAHPERLWLELSRLAGALCTFSLTAQARDLPAYQHDDLGSCFAALERHLREHLDVVVAARAVVAPLTRATEVLFTAPVSDPRCFEPGARWFLAARSGVGPVETAVRVPQYVKACASKFVLELVRRAYPGMALEHLPAPPAGIAPRGDTAYFEITLAGPCAQGLRDTREFGVYVPDALPDAALELVVLVPG</sequence>
<proteinExistence type="predicted"/>
<dbReference type="PANTHER" id="PTHR35566">
    <property type="entry name" value="BLR3599 PROTEIN"/>
    <property type="match status" value="1"/>
</dbReference>
<evidence type="ECO:0000313" key="1">
    <source>
        <dbReference type="EMBL" id="GLC25004.1"/>
    </source>
</evidence>
<dbReference type="AlphaFoldDB" id="A0AA37VEE1"/>
<organism evidence="1 2">
    <name type="scientific">Roseisolibacter agri</name>
    <dbReference type="NCBI Taxonomy" id="2014610"/>
    <lineage>
        <taxon>Bacteria</taxon>
        <taxon>Pseudomonadati</taxon>
        <taxon>Gemmatimonadota</taxon>
        <taxon>Gemmatimonadia</taxon>
        <taxon>Gemmatimonadales</taxon>
        <taxon>Gemmatimonadaceae</taxon>
        <taxon>Roseisolibacter</taxon>
    </lineage>
</organism>
<dbReference type="NCBIfam" id="TIGR03353">
    <property type="entry name" value="VI_chp_4"/>
    <property type="match status" value="1"/>
</dbReference>
<accession>A0AA37VEE1</accession>
<gene>
    <name evidence="1" type="ORF">rosag_15170</name>
</gene>
<dbReference type="InterPro" id="IPR010263">
    <property type="entry name" value="T6SS_TssK"/>
</dbReference>
<reference evidence="1" key="1">
    <citation type="submission" date="2022-08" db="EMBL/GenBank/DDBJ databases">
        <title>Draft genome sequencing of Roseisolibacter agri AW1220.</title>
        <authorList>
            <person name="Tobiishi Y."/>
            <person name="Tonouchi A."/>
        </authorList>
    </citation>
    <scope>NUCLEOTIDE SEQUENCE</scope>
    <source>
        <strain evidence="1">AW1220</strain>
    </source>
</reference>
<comment type="caution">
    <text evidence="1">The sequence shown here is derived from an EMBL/GenBank/DDBJ whole genome shotgun (WGS) entry which is preliminary data.</text>
</comment>